<dbReference type="PANTHER" id="PTHR42878:SF15">
    <property type="entry name" value="BACTERIOPHYTOCHROME"/>
    <property type="match status" value="1"/>
</dbReference>
<evidence type="ECO:0000256" key="5">
    <source>
        <dbReference type="ARBA" id="ARBA00022777"/>
    </source>
</evidence>
<feature type="domain" description="PAC" evidence="9">
    <location>
        <begin position="107"/>
        <end position="159"/>
    </location>
</feature>
<dbReference type="EMBL" id="CP001032">
    <property type="protein sequence ID" value="ACB74832.1"/>
    <property type="molecule type" value="Genomic_DNA"/>
</dbReference>
<dbReference type="FunFam" id="3.30.565.10:FF:000006">
    <property type="entry name" value="Sensor histidine kinase WalK"/>
    <property type="match status" value="1"/>
</dbReference>
<dbReference type="Gene3D" id="3.30.565.10">
    <property type="entry name" value="Histidine kinase-like ATPase, C-terminal domain"/>
    <property type="match status" value="1"/>
</dbReference>
<feature type="domain" description="PAS" evidence="8">
    <location>
        <begin position="49"/>
        <end position="92"/>
    </location>
</feature>
<dbReference type="GO" id="GO:0016020">
    <property type="term" value="C:membrane"/>
    <property type="evidence" value="ECO:0007669"/>
    <property type="project" value="UniProtKB-SubCell"/>
</dbReference>
<sequence>MDYALLSKEELIDRLEKFERERTTFEQDLFAAVKELRDVKAAIDEHSIVAITDAAGKITYVNDKFCAISKYPREELLGQDHRIINSRTHPKEFFRGLWKTISSGHVWHGEIRNRARDGSYYWVDTTIYPFLNPAGTPVQYVAIRTDVTRRRENEEELARTAADLAEKNKELEAIVYTVSHDLRSPLVNVQGFGKQLSRACDKITAAMVAAKDGLVPIAPLEQPVKEAIPQALRFINAGVNKMEMLLAGLLRYSRLGRMALTIAPIEVNPLIATILAAMKFQLDEIKAEVRVEPLPDCLGDSVQVSQVFTNLIDNALKYRAKDRPLRITVTGYAEHGQAVYRVADNGIGIPLAHQPKIFEIFHRLDPDAGPGEGLGLTIAQRVLERQRGRIWVQSEEGAGSTFFVSLPLSPSHAVDSLESRVQSRKEERET</sequence>
<evidence type="ECO:0000313" key="11">
    <source>
        <dbReference type="Proteomes" id="UP000007013"/>
    </source>
</evidence>
<dbReference type="SMART" id="SM00091">
    <property type="entry name" value="PAS"/>
    <property type="match status" value="1"/>
</dbReference>
<dbReference type="eggNOG" id="COG4251">
    <property type="taxonomic scope" value="Bacteria"/>
</dbReference>
<name>B1ZTP6_OPITP</name>
<evidence type="ECO:0000256" key="3">
    <source>
        <dbReference type="ARBA" id="ARBA00022553"/>
    </source>
</evidence>
<dbReference type="InterPro" id="IPR036890">
    <property type="entry name" value="HATPase_C_sf"/>
</dbReference>
<dbReference type="STRING" id="452637.Oter_1548"/>
<evidence type="ECO:0000256" key="6">
    <source>
        <dbReference type="ARBA" id="ARBA00023136"/>
    </source>
</evidence>
<dbReference type="InterPro" id="IPR000700">
    <property type="entry name" value="PAS-assoc_C"/>
</dbReference>
<dbReference type="Gene3D" id="3.30.450.20">
    <property type="entry name" value="PAS domain"/>
    <property type="match status" value="1"/>
</dbReference>
<dbReference type="SUPFAM" id="SSF55874">
    <property type="entry name" value="ATPase domain of HSP90 chaperone/DNA topoisomerase II/histidine kinase"/>
    <property type="match status" value="1"/>
</dbReference>
<keyword evidence="6" id="KW-0472">Membrane</keyword>
<dbReference type="KEGG" id="ote:Oter_1548"/>
<proteinExistence type="predicted"/>
<dbReference type="PROSITE" id="PS50112">
    <property type="entry name" value="PAS"/>
    <property type="match status" value="1"/>
</dbReference>
<dbReference type="SUPFAM" id="SSF47384">
    <property type="entry name" value="Homodimeric domain of signal transducing histidine kinase"/>
    <property type="match status" value="1"/>
</dbReference>
<comment type="catalytic activity">
    <reaction evidence="1">
        <text>ATP + protein L-histidine = ADP + protein N-phospho-L-histidine.</text>
        <dbReference type="EC" id="2.7.13.3"/>
    </reaction>
</comment>
<dbReference type="GO" id="GO:0000156">
    <property type="term" value="F:phosphorelay response regulator activity"/>
    <property type="evidence" value="ECO:0007669"/>
    <property type="project" value="TreeGrafter"/>
</dbReference>
<evidence type="ECO:0000259" key="9">
    <source>
        <dbReference type="PROSITE" id="PS50113"/>
    </source>
</evidence>
<dbReference type="HOGENOM" id="CLU_000445_114_71_0"/>
<dbReference type="InterPro" id="IPR005467">
    <property type="entry name" value="His_kinase_dom"/>
</dbReference>
<protein>
    <recommendedName>
        <fullName evidence="2">histidine kinase</fullName>
        <ecNumber evidence="2">2.7.13.3</ecNumber>
    </recommendedName>
</protein>
<dbReference type="SMART" id="SM00086">
    <property type="entry name" value="PAC"/>
    <property type="match status" value="1"/>
</dbReference>
<dbReference type="OrthoDB" id="179990at2"/>
<dbReference type="PROSITE" id="PS50113">
    <property type="entry name" value="PAC"/>
    <property type="match status" value="1"/>
</dbReference>
<dbReference type="PROSITE" id="PS50109">
    <property type="entry name" value="HIS_KIN"/>
    <property type="match status" value="1"/>
</dbReference>
<evidence type="ECO:0000256" key="1">
    <source>
        <dbReference type="ARBA" id="ARBA00000085"/>
    </source>
</evidence>
<dbReference type="InterPro" id="IPR001610">
    <property type="entry name" value="PAC"/>
</dbReference>
<dbReference type="GO" id="GO:0000155">
    <property type="term" value="F:phosphorelay sensor kinase activity"/>
    <property type="evidence" value="ECO:0007669"/>
    <property type="project" value="InterPro"/>
</dbReference>
<evidence type="ECO:0000313" key="10">
    <source>
        <dbReference type="EMBL" id="ACB74832.1"/>
    </source>
</evidence>
<evidence type="ECO:0000259" key="8">
    <source>
        <dbReference type="PROSITE" id="PS50112"/>
    </source>
</evidence>
<dbReference type="CDD" id="cd00130">
    <property type="entry name" value="PAS"/>
    <property type="match status" value="1"/>
</dbReference>
<dbReference type="InterPro" id="IPR036097">
    <property type="entry name" value="HisK_dim/P_sf"/>
</dbReference>
<dbReference type="AlphaFoldDB" id="B1ZTP6"/>
<dbReference type="GO" id="GO:0030295">
    <property type="term" value="F:protein kinase activator activity"/>
    <property type="evidence" value="ECO:0007669"/>
    <property type="project" value="TreeGrafter"/>
</dbReference>
<dbReference type="RefSeq" id="WP_012374370.1">
    <property type="nucleotide sequence ID" value="NC_010571.1"/>
</dbReference>
<dbReference type="GO" id="GO:0007234">
    <property type="term" value="P:osmosensory signaling via phosphorelay pathway"/>
    <property type="evidence" value="ECO:0007669"/>
    <property type="project" value="TreeGrafter"/>
</dbReference>
<dbReference type="InterPro" id="IPR004358">
    <property type="entry name" value="Sig_transdc_His_kin-like_C"/>
</dbReference>
<dbReference type="SUPFAM" id="SSF55785">
    <property type="entry name" value="PYP-like sensor domain (PAS domain)"/>
    <property type="match status" value="1"/>
</dbReference>
<dbReference type="Pfam" id="PF13426">
    <property type="entry name" value="PAS_9"/>
    <property type="match status" value="1"/>
</dbReference>
<dbReference type="eggNOG" id="COG2202">
    <property type="taxonomic scope" value="Bacteria"/>
</dbReference>
<reference evidence="10 11" key="1">
    <citation type="journal article" date="2011" name="J. Bacteriol.">
        <title>Genome sequence of the verrucomicrobium Opitutus terrae PB90-1, an abundant inhabitant of rice paddy soil ecosystems.</title>
        <authorList>
            <person name="van Passel M.W."/>
            <person name="Kant R."/>
            <person name="Palva A."/>
            <person name="Copeland A."/>
            <person name="Lucas S."/>
            <person name="Lapidus A."/>
            <person name="Glavina del Rio T."/>
            <person name="Pitluck S."/>
            <person name="Goltsman E."/>
            <person name="Clum A."/>
            <person name="Sun H."/>
            <person name="Schmutz J."/>
            <person name="Larimer F.W."/>
            <person name="Land M.L."/>
            <person name="Hauser L."/>
            <person name="Kyrpides N."/>
            <person name="Mikhailova N."/>
            <person name="Richardson P.P."/>
            <person name="Janssen P.H."/>
            <person name="de Vos W.M."/>
            <person name="Smidt H."/>
        </authorList>
    </citation>
    <scope>NUCLEOTIDE SEQUENCE [LARGE SCALE GENOMIC DNA]</scope>
    <source>
        <strain evidence="11">DSM 11246 / JCM 15787 / PB90-1</strain>
    </source>
</reference>
<dbReference type="Pfam" id="PF02518">
    <property type="entry name" value="HATPase_c"/>
    <property type="match status" value="1"/>
</dbReference>
<dbReference type="EC" id="2.7.13.3" evidence="2"/>
<dbReference type="SMART" id="SM00387">
    <property type="entry name" value="HATPase_c"/>
    <property type="match status" value="1"/>
</dbReference>
<keyword evidence="11" id="KW-1185">Reference proteome</keyword>
<dbReference type="PANTHER" id="PTHR42878">
    <property type="entry name" value="TWO-COMPONENT HISTIDINE KINASE"/>
    <property type="match status" value="1"/>
</dbReference>
<dbReference type="Proteomes" id="UP000007013">
    <property type="component" value="Chromosome"/>
</dbReference>
<gene>
    <name evidence="10" type="ordered locus">Oter_1548</name>
</gene>
<organism evidence="10 11">
    <name type="scientific">Opitutus terrae (strain DSM 11246 / JCM 15787 / PB90-1)</name>
    <dbReference type="NCBI Taxonomy" id="452637"/>
    <lineage>
        <taxon>Bacteria</taxon>
        <taxon>Pseudomonadati</taxon>
        <taxon>Verrucomicrobiota</taxon>
        <taxon>Opitutia</taxon>
        <taxon>Opitutales</taxon>
        <taxon>Opitutaceae</taxon>
        <taxon>Opitutus</taxon>
    </lineage>
</organism>
<keyword evidence="4" id="KW-0808">Transferase</keyword>
<keyword evidence="5 10" id="KW-0418">Kinase</keyword>
<evidence type="ECO:0000259" key="7">
    <source>
        <dbReference type="PROSITE" id="PS50109"/>
    </source>
</evidence>
<dbReference type="InterPro" id="IPR050351">
    <property type="entry name" value="BphY/WalK/GraS-like"/>
</dbReference>
<keyword evidence="3" id="KW-0597">Phosphoprotein</keyword>
<feature type="domain" description="Histidine kinase" evidence="7">
    <location>
        <begin position="177"/>
        <end position="410"/>
    </location>
</feature>
<dbReference type="InterPro" id="IPR000014">
    <property type="entry name" value="PAS"/>
</dbReference>
<dbReference type="InterPro" id="IPR003594">
    <property type="entry name" value="HATPase_dom"/>
</dbReference>
<evidence type="ECO:0000256" key="4">
    <source>
        <dbReference type="ARBA" id="ARBA00022679"/>
    </source>
</evidence>
<dbReference type="PRINTS" id="PR00344">
    <property type="entry name" value="BCTRLSENSOR"/>
</dbReference>
<dbReference type="NCBIfam" id="TIGR00229">
    <property type="entry name" value="sensory_box"/>
    <property type="match status" value="1"/>
</dbReference>
<evidence type="ECO:0000256" key="2">
    <source>
        <dbReference type="ARBA" id="ARBA00012438"/>
    </source>
</evidence>
<accession>B1ZTP6</accession>
<dbReference type="InterPro" id="IPR035965">
    <property type="entry name" value="PAS-like_dom_sf"/>
</dbReference>
<dbReference type="Gene3D" id="1.10.287.130">
    <property type="match status" value="1"/>
</dbReference>